<reference evidence="2" key="2">
    <citation type="submission" date="2020-09" db="EMBL/GenBank/DDBJ databases">
        <authorList>
            <person name="Sun Q."/>
            <person name="Kim S."/>
        </authorList>
    </citation>
    <scope>NUCLEOTIDE SEQUENCE</scope>
    <source>
        <strain evidence="2">KCTC 32020</strain>
    </source>
</reference>
<dbReference type="SUPFAM" id="SSF82171">
    <property type="entry name" value="DPP6 N-terminal domain-like"/>
    <property type="match status" value="1"/>
</dbReference>
<reference evidence="2" key="1">
    <citation type="journal article" date="2014" name="Int. J. Syst. Evol. Microbiol.">
        <title>Complete genome sequence of Corynebacterium casei LMG S-19264T (=DSM 44701T), isolated from a smear-ripened cheese.</title>
        <authorList>
            <consortium name="US DOE Joint Genome Institute (JGI-PGF)"/>
            <person name="Walter F."/>
            <person name="Albersmeier A."/>
            <person name="Kalinowski J."/>
            <person name="Ruckert C."/>
        </authorList>
    </citation>
    <scope>NUCLEOTIDE SEQUENCE</scope>
    <source>
        <strain evidence="2">KCTC 32020</strain>
    </source>
</reference>
<dbReference type="AlphaFoldDB" id="A0A919D9V6"/>
<keyword evidence="3" id="KW-1185">Reference proteome</keyword>
<feature type="signal peptide" evidence="1">
    <location>
        <begin position="1"/>
        <end position="22"/>
    </location>
</feature>
<feature type="chain" id="PRO_5038124038" description="S9 family peptidase" evidence="1">
    <location>
        <begin position="23"/>
        <end position="353"/>
    </location>
</feature>
<evidence type="ECO:0008006" key="4">
    <source>
        <dbReference type="Google" id="ProtNLM"/>
    </source>
</evidence>
<comment type="caution">
    <text evidence="2">The sequence shown here is derived from an EMBL/GenBank/DDBJ whole genome shotgun (WGS) entry which is preliminary data.</text>
</comment>
<dbReference type="EMBL" id="BNCF01000001">
    <property type="protein sequence ID" value="GHE24856.1"/>
    <property type="molecule type" value="Genomic_DNA"/>
</dbReference>
<evidence type="ECO:0000313" key="3">
    <source>
        <dbReference type="Proteomes" id="UP000636453"/>
    </source>
</evidence>
<protein>
    <recommendedName>
        <fullName evidence="4">S9 family peptidase</fullName>
    </recommendedName>
</protein>
<dbReference type="Proteomes" id="UP000636453">
    <property type="component" value="Unassembled WGS sequence"/>
</dbReference>
<proteinExistence type="predicted"/>
<accession>A0A919D9V6</accession>
<sequence>MRFALFVSLLIAGLLAAVPADAVDIDRFLRKDTFEKLTISPTGDYFAATVPFEDRTALVILRRSDRKLLGTFSLGRHSHVQEFVWVSPERLLIAVAEKMGSLDRPVLTGELFAMDADGSSPELLVGYRAQDNGLGTRIVGKKEEFVYAELVDDLPADDRNVIIAVTPFSADAYSRADRMDVHTGRRVTVARSPVRNASFVTDNKGVVRFTYGIGTDRRMRVFHRAAEGQEWELISDETRTGLAEIPVGFAEDDRTAYLVAEQADGPDKLIAYDVVTRERRPVLGHEIADPARLLYRPYTRTPIGAVFLDGRRHTSFIDRNSPEARMQRNLEAAFAGHAVEMTSRTRDGRLTLV</sequence>
<name>A0A919D9V6_9GAMM</name>
<evidence type="ECO:0000313" key="2">
    <source>
        <dbReference type="EMBL" id="GHE24856.1"/>
    </source>
</evidence>
<evidence type="ECO:0000256" key="1">
    <source>
        <dbReference type="SAM" id="SignalP"/>
    </source>
</evidence>
<organism evidence="2 3">
    <name type="scientific">Vulcaniibacterium thermophilum</name>
    <dbReference type="NCBI Taxonomy" id="1169913"/>
    <lineage>
        <taxon>Bacteria</taxon>
        <taxon>Pseudomonadati</taxon>
        <taxon>Pseudomonadota</taxon>
        <taxon>Gammaproteobacteria</taxon>
        <taxon>Lysobacterales</taxon>
        <taxon>Lysobacteraceae</taxon>
        <taxon>Vulcaniibacterium</taxon>
    </lineage>
</organism>
<gene>
    <name evidence="2" type="ORF">GCM10007167_00720</name>
</gene>
<keyword evidence="1" id="KW-0732">Signal</keyword>